<organism evidence="3 4">
    <name type="scientific">Phytophthora citrophthora</name>
    <dbReference type="NCBI Taxonomy" id="4793"/>
    <lineage>
        <taxon>Eukaryota</taxon>
        <taxon>Sar</taxon>
        <taxon>Stramenopiles</taxon>
        <taxon>Oomycota</taxon>
        <taxon>Peronosporomycetes</taxon>
        <taxon>Peronosporales</taxon>
        <taxon>Peronosporaceae</taxon>
        <taxon>Phytophthora</taxon>
    </lineage>
</organism>
<feature type="region of interest" description="Disordered" evidence="2">
    <location>
        <begin position="370"/>
        <end position="391"/>
    </location>
</feature>
<protein>
    <submittedName>
        <fullName evidence="3">Uncharacterized protein</fullName>
    </submittedName>
</protein>
<comment type="caution">
    <text evidence="3">The sequence shown here is derived from an EMBL/GenBank/DDBJ whole genome shotgun (WGS) entry which is preliminary data.</text>
</comment>
<feature type="region of interest" description="Disordered" evidence="2">
    <location>
        <begin position="696"/>
        <end position="717"/>
    </location>
</feature>
<feature type="region of interest" description="Disordered" evidence="2">
    <location>
        <begin position="429"/>
        <end position="482"/>
    </location>
</feature>
<dbReference type="AlphaFoldDB" id="A0AAD9G340"/>
<feature type="compositionally biased region" description="Polar residues" evidence="2">
    <location>
        <begin position="429"/>
        <end position="449"/>
    </location>
</feature>
<sequence>MVDTQLALSSDNQFSDCLTKARLIVNPIEGELCLPRFRQAEDLQRGFCCRSQTIARSLVLVTWALWLREKSAYCSRGIRIGNMEKETTEIAGTLASTCALSINTLGMVYGENEELLAIELSLLEDAVTLNPRKTAAIIAWGFPIQRILTRYLKRYNILRQAIQQSSVDMSFEDIEHQSQQLRTRVMNVFHRSLSNFESEEPTEIMNSDIDVLVACSCDQVSLQIMSVLAKCPFEVVATSNLVAEKSRPENSTPIIQLPENSRDKGRSVSPSTGGNEPQARDSSISRDEVIALLQAQTKHLEEKMQAVSISGRSMHRPSSHEDIQNAQAVKLPFPKHGKTRDNANETTDRLTDSQRIARISLQVRDLGRHRYTSASSEAEAPSNPLDKPMQRHDSVRNALKLFRLRQENCVQPPSEKLAGIIENGESNVGNMDNSVANDKTCLGSQSPAASTRRDKLNRASSKRKPSRSQRSSENQDYSSSKESVYPLRLEYGVDSASLKLLGRNSQQYNPSVKRRQFVHHQRERCPKAKARTSNTDIESKEVVKLKTAGAQTNDLNNSIEPVLSVSVPVKKVEELLGSEQDNLEPEKGSPVVQECDDIKPVSKAISQKGVSVQCRLTENGCTKGARKGGPPSLKIIDKFPVWVDLGDVGNIGTRSHFKEKKKFLQVARFGDSDTMNHLTNNDTTESSTLIIVHREAKSEDGREENQSDNLSLSNSQAQDDLAKVNTMKAMYRARYREQYPAQERRRSEAQEGGSGMNSLIDMRDDMQRMTQRLRELETCANSIDEQFKVSQKRLSRIGDPRVGGASQSRLLQDIDEVLEITEEDRQGERETTRGLLSKNATSNLNAAKYVFNKQQPCFPPSQTNENLIELGGRKILETIEQLAISADD</sequence>
<evidence type="ECO:0000313" key="4">
    <source>
        <dbReference type="Proteomes" id="UP001259832"/>
    </source>
</evidence>
<evidence type="ECO:0000256" key="2">
    <source>
        <dbReference type="SAM" id="MobiDB-lite"/>
    </source>
</evidence>
<feature type="compositionally biased region" description="Basic and acidic residues" evidence="2">
    <location>
        <begin position="738"/>
        <end position="749"/>
    </location>
</feature>
<feature type="coiled-coil region" evidence="1">
    <location>
        <begin position="759"/>
        <end position="786"/>
    </location>
</feature>
<evidence type="ECO:0000313" key="3">
    <source>
        <dbReference type="EMBL" id="KAK1930537.1"/>
    </source>
</evidence>
<dbReference type="Proteomes" id="UP001259832">
    <property type="component" value="Unassembled WGS sequence"/>
</dbReference>
<keyword evidence="1" id="KW-0175">Coiled coil</keyword>
<gene>
    <name evidence="3" type="ORF">P3T76_013859</name>
</gene>
<feature type="region of interest" description="Disordered" evidence="2">
    <location>
        <begin position="244"/>
        <end position="286"/>
    </location>
</feature>
<accession>A0AAD9G340</accession>
<name>A0AAD9G340_9STRA</name>
<keyword evidence="4" id="KW-1185">Reference proteome</keyword>
<feature type="compositionally biased region" description="Low complexity" evidence="2">
    <location>
        <begin position="707"/>
        <end position="716"/>
    </location>
</feature>
<evidence type="ECO:0000256" key="1">
    <source>
        <dbReference type="SAM" id="Coils"/>
    </source>
</evidence>
<dbReference type="EMBL" id="JASMQC010000038">
    <property type="protein sequence ID" value="KAK1930537.1"/>
    <property type="molecule type" value="Genomic_DNA"/>
</dbReference>
<proteinExistence type="predicted"/>
<feature type="region of interest" description="Disordered" evidence="2">
    <location>
        <begin position="738"/>
        <end position="759"/>
    </location>
</feature>
<feature type="compositionally biased region" description="Basic and acidic residues" evidence="2">
    <location>
        <begin position="696"/>
        <end position="705"/>
    </location>
</feature>
<reference evidence="3" key="1">
    <citation type="submission" date="2023-08" db="EMBL/GenBank/DDBJ databases">
        <title>Reference Genome Resource for the Citrus Pathogen Phytophthora citrophthora.</title>
        <authorList>
            <person name="Moller H."/>
            <person name="Coetzee B."/>
            <person name="Rose L.J."/>
            <person name="Van Niekerk J.M."/>
        </authorList>
    </citation>
    <scope>NUCLEOTIDE SEQUENCE</scope>
    <source>
        <strain evidence="3">STE-U-9442</strain>
    </source>
</reference>